<dbReference type="Gene3D" id="3.40.50.300">
    <property type="entry name" value="P-loop containing nucleotide triphosphate hydrolases"/>
    <property type="match status" value="1"/>
</dbReference>
<evidence type="ECO:0000256" key="5">
    <source>
        <dbReference type="ARBA" id="ARBA00022692"/>
    </source>
</evidence>
<keyword evidence="14 18" id="KW-0472">Membrane</keyword>
<comment type="caution">
    <text evidence="21">The sequence shown here is derived from an EMBL/GenBank/DDBJ whole genome shotgun (WGS) entry which is preliminary data.</text>
</comment>
<dbReference type="SMART" id="SM00382">
    <property type="entry name" value="AAA"/>
    <property type="match status" value="1"/>
</dbReference>
<dbReference type="PIRSF" id="PIRSF002773">
    <property type="entry name" value="ABC_prm/ATPase_B"/>
    <property type="match status" value="1"/>
</dbReference>
<comment type="subcellular location">
    <subcellularLocation>
        <location evidence="1">Mitochondrion inner membrane</location>
        <topology evidence="1">Multi-pass membrane protein</topology>
    </subcellularLocation>
</comment>
<dbReference type="GO" id="GO:0005743">
    <property type="term" value="C:mitochondrial inner membrane"/>
    <property type="evidence" value="ECO:0007669"/>
    <property type="project" value="UniProtKB-SubCell"/>
</dbReference>
<accession>A0A834XW65</accession>
<dbReference type="OrthoDB" id="6500128at2759"/>
<sequence>MTLLRVFASSRNLFRNNGTTRDIPWRHIIKKKDNLLQKIKQELIINKNKLIENKPIKLNNISIGFGIATSFYLKLHLKKANCQSLNDHDLSIIHDHNKKLNDFQWRKLIQYILPNICHLLIAITSAFIVAVLNIWIPQCVSHIVNVITKVRQDGKASDGDFMTSIFQQLALPAFKLARMYVIQALFTFTYVYTLSCVGERVAMKLRQDLFKSILHQDIEFFDKNRSGEIISRLTSDIQEFKSSFKTLISQGLRSCTQLVGCVVSMIIISPQLTGLMVLCMPTVVFIGSIVGRSLRKLSAEAQEQIGKSTAVCEEAIQNIRTVRAFAAENNEIEKYSEEIEKSAMLYEKLGLGIGFFQAGTNLFLNSILLSTLYFGGHLLSSGQVSFGDLMAFLMATQTIQRSLTSMSLLFGTYIKGASAGARVFDYLEMNPSPMMIYGEPVVNKSLSSNISFDNVNFSYPTRPDYSVLSNFNLNIPAGKTVAIVGSSGNGKSTVAALLERMYDVTSGTIKIDGVDIKTINSSDLRGKLMGYIDQEPILFSTSIMENIRYGCLDATDEEVIEVAKNANAHEFITKFPDGYDTLVGERGAQLSGGQKQRVAIARALLKKPSILILDEATSALDYESERIVQTALDNATKGRTVLVIAHRLSTIKSADIIVVLQRGSIAEMGTHDELIKKRGAYFNLVSREENDKKNEQ</sequence>
<dbReference type="CDD" id="cd03249">
    <property type="entry name" value="ABC_MTABC3_MDL1_MDL2"/>
    <property type="match status" value="1"/>
</dbReference>
<dbReference type="PROSITE" id="PS50929">
    <property type="entry name" value="ABC_TM1F"/>
    <property type="match status" value="1"/>
</dbReference>
<name>A0A834XW65_APHGI</name>
<keyword evidence="10" id="KW-0630">Potassium</keyword>
<evidence type="ECO:0000256" key="7">
    <source>
        <dbReference type="ARBA" id="ARBA00022792"/>
    </source>
</evidence>
<protein>
    <recommendedName>
        <fullName evidence="15">Mitochondrial potassium channel ATP-binding subunit</fullName>
    </recommendedName>
    <alternativeName>
        <fullName evidence="17">ATP-binding cassette sub-family B member 8, mitochondrial</fullName>
    </alternativeName>
    <alternativeName>
        <fullName evidence="16">Mitochondrial sulfonylurea-receptor</fullName>
    </alternativeName>
</protein>
<keyword evidence="7" id="KW-0999">Mitochondrion inner membrane</keyword>
<keyword evidence="13" id="KW-0496">Mitochondrion</keyword>
<dbReference type="Proteomes" id="UP000639338">
    <property type="component" value="Unassembled WGS sequence"/>
</dbReference>
<evidence type="ECO:0000256" key="11">
    <source>
        <dbReference type="ARBA" id="ARBA00022989"/>
    </source>
</evidence>
<dbReference type="SUPFAM" id="SSF90123">
    <property type="entry name" value="ABC transporter transmembrane region"/>
    <property type="match status" value="1"/>
</dbReference>
<feature type="transmembrane region" description="Helical" evidence="18">
    <location>
        <begin position="116"/>
        <end position="136"/>
    </location>
</feature>
<dbReference type="InterPro" id="IPR011527">
    <property type="entry name" value="ABC1_TM_dom"/>
</dbReference>
<keyword evidence="22" id="KW-1185">Reference proteome</keyword>
<evidence type="ECO:0000256" key="12">
    <source>
        <dbReference type="ARBA" id="ARBA00023065"/>
    </source>
</evidence>
<feature type="domain" description="ABC transporter" evidence="19">
    <location>
        <begin position="450"/>
        <end position="687"/>
    </location>
</feature>
<evidence type="ECO:0000256" key="15">
    <source>
        <dbReference type="ARBA" id="ARBA00040439"/>
    </source>
</evidence>
<evidence type="ECO:0000256" key="9">
    <source>
        <dbReference type="ARBA" id="ARBA00022946"/>
    </source>
</evidence>
<reference evidence="21 22" key="1">
    <citation type="submission" date="2020-08" db="EMBL/GenBank/DDBJ databases">
        <title>Aphidius gifuensis genome sequencing and assembly.</title>
        <authorList>
            <person name="Du Z."/>
        </authorList>
    </citation>
    <scope>NUCLEOTIDE SEQUENCE [LARGE SCALE GENOMIC DNA]</scope>
    <source>
        <strain evidence="21">YNYX2018</strain>
        <tissue evidence="21">Adults</tissue>
    </source>
</reference>
<dbReference type="EMBL" id="JACMRX010000003">
    <property type="protein sequence ID" value="KAF7992677.1"/>
    <property type="molecule type" value="Genomic_DNA"/>
</dbReference>
<keyword evidence="6" id="KW-0547">Nucleotide-binding</keyword>
<dbReference type="SUPFAM" id="SSF52540">
    <property type="entry name" value="P-loop containing nucleoside triphosphate hydrolases"/>
    <property type="match status" value="1"/>
</dbReference>
<keyword evidence="4" id="KW-0633">Potassium transport</keyword>
<keyword evidence="5 18" id="KW-0812">Transmembrane</keyword>
<dbReference type="Gene3D" id="1.20.1560.10">
    <property type="entry name" value="ABC transporter type 1, transmembrane domain"/>
    <property type="match status" value="1"/>
</dbReference>
<dbReference type="PANTHER" id="PTHR43394:SF17">
    <property type="entry name" value="MITOCHONDRIAL POTASSIUM CHANNEL ATP-BINDING SUBUNIT"/>
    <property type="match status" value="1"/>
</dbReference>
<evidence type="ECO:0000259" key="20">
    <source>
        <dbReference type="PROSITE" id="PS50929"/>
    </source>
</evidence>
<dbReference type="PROSITE" id="PS50893">
    <property type="entry name" value="ABC_TRANSPORTER_2"/>
    <property type="match status" value="1"/>
</dbReference>
<dbReference type="InterPro" id="IPR003593">
    <property type="entry name" value="AAA+_ATPase"/>
</dbReference>
<feature type="domain" description="ABC transmembrane type-1" evidence="20">
    <location>
        <begin position="120"/>
        <end position="415"/>
    </location>
</feature>
<evidence type="ECO:0000259" key="19">
    <source>
        <dbReference type="PROSITE" id="PS50893"/>
    </source>
</evidence>
<dbReference type="GO" id="GO:0005524">
    <property type="term" value="F:ATP binding"/>
    <property type="evidence" value="ECO:0007669"/>
    <property type="project" value="UniProtKB-KW"/>
</dbReference>
<dbReference type="Pfam" id="PF00664">
    <property type="entry name" value="ABC_membrane"/>
    <property type="match status" value="1"/>
</dbReference>
<dbReference type="FunFam" id="1.20.1560.10:FF:000016">
    <property type="entry name" value="ATP-binding cassette sub-family B member 8, mitochondrial"/>
    <property type="match status" value="1"/>
</dbReference>
<evidence type="ECO:0000256" key="3">
    <source>
        <dbReference type="ARBA" id="ARBA00022448"/>
    </source>
</evidence>
<evidence type="ECO:0000256" key="10">
    <source>
        <dbReference type="ARBA" id="ARBA00022958"/>
    </source>
</evidence>
<keyword evidence="3" id="KW-0813">Transport</keyword>
<dbReference type="PROSITE" id="PS00211">
    <property type="entry name" value="ABC_TRANSPORTER_1"/>
    <property type="match status" value="1"/>
</dbReference>
<proteinExistence type="inferred from homology"/>
<dbReference type="GO" id="GO:0015421">
    <property type="term" value="F:ABC-type oligopeptide transporter activity"/>
    <property type="evidence" value="ECO:0007669"/>
    <property type="project" value="TreeGrafter"/>
</dbReference>
<keyword evidence="12" id="KW-0406">Ion transport</keyword>
<keyword evidence="11 18" id="KW-1133">Transmembrane helix</keyword>
<evidence type="ECO:0000256" key="8">
    <source>
        <dbReference type="ARBA" id="ARBA00022840"/>
    </source>
</evidence>
<keyword evidence="9" id="KW-0809">Transit peptide</keyword>
<dbReference type="GO" id="GO:0016887">
    <property type="term" value="F:ATP hydrolysis activity"/>
    <property type="evidence" value="ECO:0007669"/>
    <property type="project" value="InterPro"/>
</dbReference>
<evidence type="ECO:0000256" key="13">
    <source>
        <dbReference type="ARBA" id="ARBA00023128"/>
    </source>
</evidence>
<evidence type="ECO:0000313" key="22">
    <source>
        <dbReference type="Proteomes" id="UP000639338"/>
    </source>
</evidence>
<dbReference type="GO" id="GO:0090374">
    <property type="term" value="P:oligopeptide export from mitochondrion"/>
    <property type="evidence" value="ECO:0007669"/>
    <property type="project" value="TreeGrafter"/>
</dbReference>
<dbReference type="InterPro" id="IPR036640">
    <property type="entry name" value="ABC1_TM_sf"/>
</dbReference>
<evidence type="ECO:0000313" key="21">
    <source>
        <dbReference type="EMBL" id="KAF7992677.1"/>
    </source>
</evidence>
<dbReference type="Pfam" id="PF00005">
    <property type="entry name" value="ABC_tran"/>
    <property type="match status" value="1"/>
</dbReference>
<dbReference type="InterPro" id="IPR003439">
    <property type="entry name" value="ABC_transporter-like_ATP-bd"/>
</dbReference>
<dbReference type="InterPro" id="IPR039421">
    <property type="entry name" value="Type_1_exporter"/>
</dbReference>
<evidence type="ECO:0000256" key="2">
    <source>
        <dbReference type="ARBA" id="ARBA00007577"/>
    </source>
</evidence>
<evidence type="ECO:0000256" key="17">
    <source>
        <dbReference type="ARBA" id="ARBA00042968"/>
    </source>
</evidence>
<organism evidence="21 22">
    <name type="scientific">Aphidius gifuensis</name>
    <name type="common">Parasitoid wasp</name>
    <dbReference type="NCBI Taxonomy" id="684658"/>
    <lineage>
        <taxon>Eukaryota</taxon>
        <taxon>Metazoa</taxon>
        <taxon>Ecdysozoa</taxon>
        <taxon>Arthropoda</taxon>
        <taxon>Hexapoda</taxon>
        <taxon>Insecta</taxon>
        <taxon>Pterygota</taxon>
        <taxon>Neoptera</taxon>
        <taxon>Endopterygota</taxon>
        <taxon>Hymenoptera</taxon>
        <taxon>Apocrita</taxon>
        <taxon>Ichneumonoidea</taxon>
        <taxon>Braconidae</taxon>
        <taxon>Aphidiinae</taxon>
        <taxon>Aphidius</taxon>
    </lineage>
</organism>
<dbReference type="InterPro" id="IPR027417">
    <property type="entry name" value="P-loop_NTPase"/>
</dbReference>
<evidence type="ECO:0000256" key="14">
    <source>
        <dbReference type="ARBA" id="ARBA00023136"/>
    </source>
</evidence>
<gene>
    <name evidence="21" type="ORF">HCN44_005021</name>
</gene>
<evidence type="ECO:0000256" key="18">
    <source>
        <dbReference type="SAM" id="Phobius"/>
    </source>
</evidence>
<evidence type="ECO:0000256" key="16">
    <source>
        <dbReference type="ARBA" id="ARBA00041416"/>
    </source>
</evidence>
<dbReference type="CDD" id="cd18574">
    <property type="entry name" value="ABC_6TM_ABCB8_like"/>
    <property type="match status" value="1"/>
</dbReference>
<feature type="transmembrane region" description="Helical" evidence="18">
    <location>
        <begin position="179"/>
        <end position="197"/>
    </location>
</feature>
<evidence type="ECO:0000256" key="4">
    <source>
        <dbReference type="ARBA" id="ARBA00022538"/>
    </source>
</evidence>
<evidence type="ECO:0000256" key="6">
    <source>
        <dbReference type="ARBA" id="ARBA00022741"/>
    </source>
</evidence>
<dbReference type="PANTHER" id="PTHR43394">
    <property type="entry name" value="ATP-DEPENDENT PERMEASE MDL1, MITOCHONDRIAL"/>
    <property type="match status" value="1"/>
</dbReference>
<keyword evidence="8" id="KW-0067">ATP-binding</keyword>
<comment type="similarity">
    <text evidence="2">Belongs to the ABC transporter superfamily. ABCB family. Multidrug resistance exporter (TC 3.A.1.201) subfamily.</text>
</comment>
<dbReference type="InterPro" id="IPR017871">
    <property type="entry name" value="ABC_transporter-like_CS"/>
</dbReference>
<dbReference type="GO" id="GO:0006813">
    <property type="term" value="P:potassium ion transport"/>
    <property type="evidence" value="ECO:0007669"/>
    <property type="project" value="UniProtKB-KW"/>
</dbReference>
<dbReference type="FunFam" id="3.40.50.300:FF:000403">
    <property type="entry name" value="ATP-binding cassette sub-family B member 8, mitochondrial"/>
    <property type="match status" value="1"/>
</dbReference>
<evidence type="ECO:0000256" key="1">
    <source>
        <dbReference type="ARBA" id="ARBA00004448"/>
    </source>
</evidence>
<dbReference type="AlphaFoldDB" id="A0A834XW65"/>